<dbReference type="AlphaFoldDB" id="A0A6N3AR54"/>
<sequence length="284" mass="32950">MQKVKEKSNWKGETIVEIEIERLKAFRNHPFQVRDDDDLEKLKESIKMYGILTPLLVRPIKDGTYEIISGHRRKRAAALLGYRKIPVLIQPMSYEDAVVKMVDTNLHREHISFSEKAFAYRMKNEAMKQKVGRKKGQSGQQKKGKKTIEIIGEEFGDSPKQVQRYIAVTRLIPELLQKLDQGEISFNPAVEISALTKEEQRELLEAMNYAQSTPSVSQAQRIKKLSKAGELTKKHMEDILSEIKKGEVTRVEFNNAQLHKFFPYNYSPAMMKREILEILKIYKK</sequence>
<dbReference type="InterPro" id="IPR050336">
    <property type="entry name" value="Chromosome_partition/occlusion"/>
</dbReference>
<reference evidence="3" key="1">
    <citation type="submission" date="2019-11" db="EMBL/GenBank/DDBJ databases">
        <authorList>
            <person name="Feng L."/>
        </authorList>
    </citation>
    <scope>NUCLEOTIDE SEQUENCE</scope>
    <source>
        <strain evidence="3">RtorquesLFYP15</strain>
    </source>
</reference>
<evidence type="ECO:0000313" key="3">
    <source>
        <dbReference type="EMBL" id="VYT94081.1"/>
    </source>
</evidence>
<dbReference type="SUPFAM" id="SSF110849">
    <property type="entry name" value="ParB/Sulfiredoxin"/>
    <property type="match status" value="1"/>
</dbReference>
<accession>A0A6N3AR54</accession>
<dbReference type="GO" id="GO:0005694">
    <property type="term" value="C:chromosome"/>
    <property type="evidence" value="ECO:0007669"/>
    <property type="project" value="TreeGrafter"/>
</dbReference>
<dbReference type="InterPro" id="IPR003115">
    <property type="entry name" value="ParB_N"/>
</dbReference>
<dbReference type="Gene3D" id="3.90.1530.30">
    <property type="match status" value="1"/>
</dbReference>
<dbReference type="GO" id="GO:0007059">
    <property type="term" value="P:chromosome segregation"/>
    <property type="evidence" value="ECO:0007669"/>
    <property type="project" value="TreeGrafter"/>
</dbReference>
<name>A0A6N3AR54_9FIRM</name>
<dbReference type="Gene3D" id="1.10.10.2830">
    <property type="match status" value="1"/>
</dbReference>
<dbReference type="SUPFAM" id="SSF109709">
    <property type="entry name" value="KorB DNA-binding domain-like"/>
    <property type="match status" value="1"/>
</dbReference>
<protein>
    <submittedName>
        <fullName evidence="3">Putative chromosome-partitioning protein ParB</fullName>
    </submittedName>
</protein>
<dbReference type="CDD" id="cd16407">
    <property type="entry name" value="ParB_N_like"/>
    <property type="match status" value="1"/>
</dbReference>
<comment type="similarity">
    <text evidence="1">Belongs to the ParB family.</text>
</comment>
<dbReference type="GO" id="GO:0003677">
    <property type="term" value="F:DNA binding"/>
    <property type="evidence" value="ECO:0007669"/>
    <property type="project" value="InterPro"/>
</dbReference>
<dbReference type="PANTHER" id="PTHR33375">
    <property type="entry name" value="CHROMOSOME-PARTITIONING PROTEIN PARB-RELATED"/>
    <property type="match status" value="1"/>
</dbReference>
<gene>
    <name evidence="3" type="primary">parB_1</name>
    <name evidence="3" type="ORF">RTLFYP15_01089</name>
</gene>
<evidence type="ECO:0000256" key="1">
    <source>
        <dbReference type="ARBA" id="ARBA00006295"/>
    </source>
</evidence>
<dbReference type="EMBL" id="CACRUQ010000006">
    <property type="protein sequence ID" value="VYT94081.1"/>
    <property type="molecule type" value="Genomic_DNA"/>
</dbReference>
<feature type="domain" description="ParB-like N-terminal" evidence="2">
    <location>
        <begin position="16"/>
        <end position="106"/>
    </location>
</feature>
<dbReference type="Pfam" id="PF02195">
    <property type="entry name" value="ParB_N"/>
    <property type="match status" value="1"/>
</dbReference>
<organism evidence="3">
    <name type="scientific">[Ruminococcus] torques</name>
    <dbReference type="NCBI Taxonomy" id="33039"/>
    <lineage>
        <taxon>Bacteria</taxon>
        <taxon>Bacillati</taxon>
        <taxon>Bacillota</taxon>
        <taxon>Clostridia</taxon>
        <taxon>Lachnospirales</taxon>
        <taxon>Lachnospiraceae</taxon>
        <taxon>Mediterraneibacter</taxon>
    </lineage>
</organism>
<evidence type="ECO:0000259" key="2">
    <source>
        <dbReference type="SMART" id="SM00470"/>
    </source>
</evidence>
<proteinExistence type="inferred from homology"/>
<dbReference type="SMART" id="SM00470">
    <property type="entry name" value="ParB"/>
    <property type="match status" value="1"/>
</dbReference>
<dbReference type="PANTHER" id="PTHR33375:SF1">
    <property type="entry name" value="CHROMOSOME-PARTITIONING PROTEIN PARB-RELATED"/>
    <property type="match status" value="1"/>
</dbReference>
<dbReference type="NCBIfam" id="TIGR00180">
    <property type="entry name" value="parB_part"/>
    <property type="match status" value="1"/>
</dbReference>
<dbReference type="RefSeq" id="WP_238012758.1">
    <property type="nucleotide sequence ID" value="NZ_CACRUQ010000006.1"/>
</dbReference>
<dbReference type="InterPro" id="IPR036086">
    <property type="entry name" value="ParB/Sulfiredoxin_sf"/>
</dbReference>
<dbReference type="InterPro" id="IPR004437">
    <property type="entry name" value="ParB/RepB/Spo0J"/>
</dbReference>